<dbReference type="PANTHER" id="PTHR43737">
    <property type="entry name" value="BLL7424 PROTEIN"/>
    <property type="match status" value="1"/>
</dbReference>
<sequence>MEHQRCIECEEIELARVRDELPQQTMPVPYAALDGFPAGKSSHELTRRKLLQWGIAGTASIYGAQQLGWDQVWESVANANEAATDKCLVLIYLAGGNDGLNWILPNEAKDYGAYVTARPMIHRAQGLSTAERVGSKPLPGAGGAALSFANTIVSKNGGGDNSDPRFQFAAGGEGYGLDTLFGDGSGGTGSDLAIMPAVDAKQYSLSHFDNSDIWFAASNDQNTKTGWLGRWIDRNGSSDNPLQAISIDTALSKAIRTDSKPVCAIPSLPMSGFTHSQSSFGGTNTNLNAQVRDLAALQAGAGNAYLARSRGTYGLAYTTYERIQSLTAVPSPTPTPTATPVPIAYPNNSTLSARLKTAATLLAANLGTRIITIHWGGFDTHTGQLVAQDRQMAEFSRALAAFRADLQARGIEQRVATLAFSEFGRRVRENGTGTEAGTDHGAGGLMFAMGSGVRGGFASDWPGCELNELVPTNNPGQGNLKVPTDYRSVYKAVLDEWLGEENSQSLLGGPTIESLVRGDGLQGRRLFK</sequence>
<gene>
    <name evidence="1" type="ORF">OJ997_07555</name>
</gene>
<dbReference type="RefSeq" id="WP_270024455.1">
    <property type="nucleotide sequence ID" value="NZ_JAPDDP010000010.1"/>
</dbReference>
<dbReference type="InterPro" id="IPR010869">
    <property type="entry name" value="DUF1501"/>
</dbReference>
<proteinExistence type="predicted"/>
<protein>
    <submittedName>
        <fullName evidence="1">DUF1501 domain-containing protein</fullName>
    </submittedName>
</protein>
<dbReference type="Proteomes" id="UP001147653">
    <property type="component" value="Unassembled WGS sequence"/>
</dbReference>
<evidence type="ECO:0000313" key="1">
    <source>
        <dbReference type="EMBL" id="MDA0180146.1"/>
    </source>
</evidence>
<dbReference type="AlphaFoldDB" id="A0A9X3N9R2"/>
<reference evidence="1" key="1">
    <citation type="submission" date="2022-10" db="EMBL/GenBank/DDBJ databases">
        <title>The WGS of Solirubrobacter phytolaccae KCTC 29190.</title>
        <authorList>
            <person name="Jiang Z."/>
        </authorList>
    </citation>
    <scope>NUCLEOTIDE SEQUENCE</scope>
    <source>
        <strain evidence="1">KCTC 29190</strain>
    </source>
</reference>
<dbReference type="PANTHER" id="PTHR43737:SF1">
    <property type="entry name" value="DUF1501 DOMAIN-CONTAINING PROTEIN"/>
    <property type="match status" value="1"/>
</dbReference>
<accession>A0A9X3N9R2</accession>
<comment type="caution">
    <text evidence="1">The sequence shown here is derived from an EMBL/GenBank/DDBJ whole genome shotgun (WGS) entry which is preliminary data.</text>
</comment>
<dbReference type="Pfam" id="PF07394">
    <property type="entry name" value="DUF1501"/>
    <property type="match status" value="1"/>
</dbReference>
<keyword evidence="2" id="KW-1185">Reference proteome</keyword>
<organism evidence="1 2">
    <name type="scientific">Solirubrobacter phytolaccae</name>
    <dbReference type="NCBI Taxonomy" id="1404360"/>
    <lineage>
        <taxon>Bacteria</taxon>
        <taxon>Bacillati</taxon>
        <taxon>Actinomycetota</taxon>
        <taxon>Thermoleophilia</taxon>
        <taxon>Solirubrobacterales</taxon>
        <taxon>Solirubrobacteraceae</taxon>
        <taxon>Solirubrobacter</taxon>
    </lineage>
</organism>
<name>A0A9X3N9R2_9ACTN</name>
<evidence type="ECO:0000313" key="2">
    <source>
        <dbReference type="Proteomes" id="UP001147653"/>
    </source>
</evidence>
<dbReference type="EMBL" id="JAPDDP010000010">
    <property type="protein sequence ID" value="MDA0180146.1"/>
    <property type="molecule type" value="Genomic_DNA"/>
</dbReference>